<keyword evidence="4" id="KW-1185">Reference proteome</keyword>
<dbReference type="Pfam" id="PF08238">
    <property type="entry name" value="Sel1"/>
    <property type="match status" value="4"/>
</dbReference>
<proteinExistence type="predicted"/>
<dbReference type="PANTHER" id="PTHR43628:SF1">
    <property type="entry name" value="CHITIN SYNTHASE REGULATORY FACTOR 2-RELATED"/>
    <property type="match status" value="1"/>
</dbReference>
<feature type="region of interest" description="Disordered" evidence="2">
    <location>
        <begin position="1"/>
        <end position="148"/>
    </location>
</feature>
<accession>A0ABN6VC22</accession>
<sequence length="1389" mass="150216">MSKGLSRKYRGPDYEPREAARAEARRSGKSLGDWLDDAIREPARDDDEGDFDADGGDRLEEITRRLARPSGERRHEREDFRQPRRWRDEVDDRRASARRRQDDAFDEDEERSTWERDDFASHSQRGRDRREPEFAGRRPRDERRVDPEAIVAEATEVVERRVAAHERQTARAFENLAELIKRGQRGGESAAVKRAVSAFAERADANERHTARALKNLAGLLEQHQRGRETAEEGLAFLAERLGRIESRLAEQPSANASVRPIRSALARLESRLDRLAGPEDDCDVDTAPSGRDRRRDDISRRLEDEQTAPAATAAMGGASSAALEQGLRSGQQLSRRPLADAIAEITQRQRVLDDFAAPSAAPAPAPAADLADDETPAKRFTTVNASLDALLQQVEGLRQQGGERADQQLVTMRQIEGLRREIEEMARAVGDLAPRASVASVESALRDLSRRIETQRDRGVAADLLAPAEGIAGELRAVVRDLDPSPILRSLDADVQAIGRRLDAMQAPDAADMAAVRQLATQAREIKDQLGAMAARPLPLEKIETRLFDLTQRVEGLAHASAGPAQAAAALDMGELVRSIRSIVASETGTSFETFNSRLEYLAGKFDEAVLGAGAQRFDELGQRIDALGRDLGERIDSAVAQKPADTASLEHLIANLGRKIDSVLDDRPHAPGFEELGRKLERLEKRFDPAEMSAHPVADRQFAELAQRIDVVRETLAQRLEPGALDNPQLDEIARRLERMHGALTQRAEDSYRVETQQKDLTALVEQLATRMNQALDPRGDAEALKALESQIGALSQRLDRNDRNGAALSGVESRIAALVAQMEETKAATTLAAEEAVRRATQDILRQANPAPGALREALERELADIRKAQDEAGERTHETLLAVHETLERVVDRLAMFEDELSDMRSEAAAPAPAAPFSAPAASPRRGDGRAPELAVEPRSAPRSGLDDAENLMDLLVQPGAPRPQRREPGFASPGAKQERSEPVQTDFIAAARRAAQQAAMDAEAAEKSQQARRSAARPASAPAAEQNPAKGGLVGAIQERKRPLLLGLGALVLLIGAYQIARVGIQTADVNAHANHEMSDAAPAETAPGAEAPVATPAEPAPAAKAAAPAAPARAPETPKAPPPRMIAPHTENAPVDPTPVGSISSPSPLSAPDAIGVIKVLAQQGLPAAQYELAVRYADGRGVARDAKAAAEWFEKAASQGLVPAQYRLGSFYEKGVGVERDYGRARKYYLSAAEAGNARAMHNLAVLLAEGGDGGKPDYPAASEWFRKAAEYGVRDSQYNLAILYARGLGVTQSLTQSYLWFSAAAEQGDADAGKKRDEVAARLDSKELATAKSLAAGFHAKEPVREANDVLPPKGGWESVKDPAAAKGGTKPAQKAKLSAI</sequence>
<dbReference type="InterPro" id="IPR011990">
    <property type="entry name" value="TPR-like_helical_dom_sf"/>
</dbReference>
<feature type="region of interest" description="Disordered" evidence="2">
    <location>
        <begin position="1353"/>
        <end position="1389"/>
    </location>
</feature>
<feature type="compositionally biased region" description="Low complexity" evidence="2">
    <location>
        <begin position="994"/>
        <end position="1031"/>
    </location>
</feature>
<protein>
    <recommendedName>
        <fullName evidence="5">Peptidoglycan-binding protein</fullName>
    </recommendedName>
</protein>
<dbReference type="InterPro" id="IPR052945">
    <property type="entry name" value="Mitotic_Regulator"/>
</dbReference>
<dbReference type="PANTHER" id="PTHR43628">
    <property type="entry name" value="ACTIVATOR OF C KINASE PROTEIN 1-RELATED"/>
    <property type="match status" value="1"/>
</dbReference>
<dbReference type="EMBL" id="AP027142">
    <property type="protein sequence ID" value="BDV33208.1"/>
    <property type="molecule type" value="Genomic_DNA"/>
</dbReference>
<feature type="compositionally biased region" description="Basic and acidic residues" evidence="2">
    <location>
        <begin position="55"/>
        <end position="103"/>
    </location>
</feature>
<dbReference type="Gene3D" id="1.25.40.10">
    <property type="entry name" value="Tetratricopeptide repeat domain"/>
    <property type="match status" value="2"/>
</dbReference>
<name>A0ABN6VC22_9HYPH</name>
<feature type="compositionally biased region" description="Low complexity" evidence="2">
    <location>
        <begin position="912"/>
        <end position="928"/>
    </location>
</feature>
<gene>
    <name evidence="3" type="ORF">SS37A_07370</name>
</gene>
<feature type="compositionally biased region" description="Basic and acidic residues" evidence="2">
    <location>
        <begin position="291"/>
        <end position="305"/>
    </location>
</feature>
<evidence type="ECO:0000313" key="3">
    <source>
        <dbReference type="EMBL" id="BDV33208.1"/>
    </source>
</evidence>
<evidence type="ECO:0000256" key="1">
    <source>
        <dbReference type="SAM" id="Coils"/>
    </source>
</evidence>
<feature type="region of interest" description="Disordered" evidence="2">
    <location>
        <begin position="963"/>
        <end position="1034"/>
    </location>
</feature>
<feature type="compositionally biased region" description="Low complexity" evidence="2">
    <location>
        <begin position="308"/>
        <end position="323"/>
    </location>
</feature>
<evidence type="ECO:0000313" key="4">
    <source>
        <dbReference type="Proteomes" id="UP001317629"/>
    </source>
</evidence>
<organism evidence="3 4">
    <name type="scientific">Methylocystis iwaonis</name>
    <dbReference type="NCBI Taxonomy" id="2885079"/>
    <lineage>
        <taxon>Bacteria</taxon>
        <taxon>Pseudomonadati</taxon>
        <taxon>Pseudomonadota</taxon>
        <taxon>Alphaproteobacteria</taxon>
        <taxon>Hyphomicrobiales</taxon>
        <taxon>Methylocystaceae</taxon>
        <taxon>Methylocystis</taxon>
    </lineage>
</organism>
<dbReference type="InterPro" id="IPR006597">
    <property type="entry name" value="Sel1-like"/>
</dbReference>
<feature type="region of interest" description="Disordered" evidence="2">
    <location>
        <begin position="909"/>
        <end position="951"/>
    </location>
</feature>
<feature type="compositionally biased region" description="Basic and acidic residues" evidence="2">
    <location>
        <begin position="111"/>
        <end position="147"/>
    </location>
</feature>
<dbReference type="RefSeq" id="WP_281930557.1">
    <property type="nucleotide sequence ID" value="NZ_AP027142.1"/>
</dbReference>
<feature type="compositionally biased region" description="Basic and acidic residues" evidence="2">
    <location>
        <begin position="10"/>
        <end position="26"/>
    </location>
</feature>
<keyword evidence="1" id="KW-0175">Coiled coil</keyword>
<dbReference type="SUPFAM" id="SSF81901">
    <property type="entry name" value="HCP-like"/>
    <property type="match status" value="1"/>
</dbReference>
<evidence type="ECO:0008006" key="5">
    <source>
        <dbReference type="Google" id="ProtNLM"/>
    </source>
</evidence>
<feature type="region of interest" description="Disordered" evidence="2">
    <location>
        <begin position="277"/>
        <end position="333"/>
    </location>
</feature>
<reference evidence="3 4" key="1">
    <citation type="journal article" date="2023" name="Int. J. Syst. Evol. Microbiol.">
        <title>Methylocystis iwaonis sp. nov., a type II methane-oxidizing bacterium from surface soil of a rice paddy field in Japan, and emended description of the genus Methylocystis (ex Whittenbury et al. 1970) Bowman et al. 1993.</title>
        <authorList>
            <person name="Kaise H."/>
            <person name="Sawadogo J.B."/>
            <person name="Alam M.S."/>
            <person name="Ueno C."/>
            <person name="Dianou D."/>
            <person name="Shinjo R."/>
            <person name="Asakawa S."/>
        </authorList>
    </citation>
    <scope>NUCLEOTIDE SEQUENCE [LARGE SCALE GENOMIC DNA]</scope>
    <source>
        <strain evidence="3 4">SS37A-Re</strain>
    </source>
</reference>
<feature type="region of interest" description="Disordered" evidence="2">
    <location>
        <begin position="1082"/>
        <end position="1153"/>
    </location>
</feature>
<feature type="compositionally biased region" description="Low complexity" evidence="2">
    <location>
        <begin position="1086"/>
        <end position="1123"/>
    </location>
</feature>
<feature type="compositionally biased region" description="Acidic residues" evidence="2">
    <location>
        <begin position="44"/>
        <end position="54"/>
    </location>
</feature>
<dbReference type="SMART" id="SM00671">
    <property type="entry name" value="SEL1"/>
    <property type="match status" value="4"/>
</dbReference>
<evidence type="ECO:0000256" key="2">
    <source>
        <dbReference type="SAM" id="MobiDB-lite"/>
    </source>
</evidence>
<dbReference type="Proteomes" id="UP001317629">
    <property type="component" value="Chromosome"/>
</dbReference>
<feature type="coiled-coil region" evidence="1">
    <location>
        <begin position="787"/>
        <end position="831"/>
    </location>
</feature>